<evidence type="ECO:0000313" key="6">
    <source>
        <dbReference type="Proteomes" id="UP000261500"/>
    </source>
</evidence>
<keyword evidence="1" id="KW-0479">Metal-binding</keyword>
<dbReference type="SMART" id="SM00449">
    <property type="entry name" value="SPRY"/>
    <property type="match status" value="1"/>
</dbReference>
<dbReference type="InterPro" id="IPR006574">
    <property type="entry name" value="PRY"/>
</dbReference>
<name>A0A3B3VF08_9TELE</name>
<evidence type="ECO:0000256" key="2">
    <source>
        <dbReference type="ARBA" id="ARBA00022771"/>
    </source>
</evidence>
<evidence type="ECO:0000313" key="5">
    <source>
        <dbReference type="Ensembl" id="ENSPLAP00000023571.1"/>
    </source>
</evidence>
<dbReference type="InterPro" id="IPR003877">
    <property type="entry name" value="SPRY_dom"/>
</dbReference>
<dbReference type="GO" id="GO:0008270">
    <property type="term" value="F:zinc ion binding"/>
    <property type="evidence" value="ECO:0007669"/>
    <property type="project" value="UniProtKB-KW"/>
</dbReference>
<proteinExistence type="predicted"/>
<dbReference type="AlphaFoldDB" id="A0A3B3VF08"/>
<protein>
    <recommendedName>
        <fullName evidence="4">B30.2/SPRY domain-containing protein</fullName>
    </recommendedName>
</protein>
<reference evidence="5" key="2">
    <citation type="submission" date="2025-09" db="UniProtKB">
        <authorList>
            <consortium name="Ensembl"/>
        </authorList>
    </citation>
    <scope>IDENTIFICATION</scope>
</reference>
<keyword evidence="2" id="KW-0863">Zinc-finger</keyword>
<dbReference type="CDD" id="cd16040">
    <property type="entry name" value="SPRY_PRY_SNTX"/>
    <property type="match status" value="1"/>
</dbReference>
<keyword evidence="3" id="KW-0862">Zinc</keyword>
<dbReference type="Gene3D" id="2.60.120.920">
    <property type="match status" value="1"/>
</dbReference>
<dbReference type="InterPro" id="IPR001870">
    <property type="entry name" value="B30.2/SPRY"/>
</dbReference>
<dbReference type="Pfam" id="PF00622">
    <property type="entry name" value="SPRY"/>
    <property type="match status" value="1"/>
</dbReference>
<dbReference type="PROSITE" id="PS50188">
    <property type="entry name" value="B302_SPRY"/>
    <property type="match status" value="1"/>
</dbReference>
<dbReference type="InterPro" id="IPR051051">
    <property type="entry name" value="E3_ubiq-ligase_TRIM/RNF"/>
</dbReference>
<dbReference type="InterPro" id="IPR043136">
    <property type="entry name" value="B30.2/SPRY_sf"/>
</dbReference>
<evidence type="ECO:0000256" key="3">
    <source>
        <dbReference type="ARBA" id="ARBA00022833"/>
    </source>
</evidence>
<dbReference type="PRINTS" id="PR01407">
    <property type="entry name" value="BUTYPHLNCDUF"/>
</dbReference>
<feature type="domain" description="B30.2/SPRY" evidence="4">
    <location>
        <begin position="4"/>
        <end position="194"/>
    </location>
</feature>
<dbReference type="Ensembl" id="ENSPLAT00000005620.1">
    <property type="protein sequence ID" value="ENSPLAP00000023571.1"/>
    <property type="gene ID" value="ENSPLAG00000009023.1"/>
</dbReference>
<evidence type="ECO:0000259" key="4">
    <source>
        <dbReference type="PROSITE" id="PS50188"/>
    </source>
</evidence>
<keyword evidence="6" id="KW-1185">Reference proteome</keyword>
<dbReference type="PANTHER" id="PTHR25465">
    <property type="entry name" value="B-BOX DOMAIN CONTAINING"/>
    <property type="match status" value="1"/>
</dbReference>
<dbReference type="InterPro" id="IPR013320">
    <property type="entry name" value="ConA-like_dom_sf"/>
</dbReference>
<accession>A0A3B3VF08</accession>
<dbReference type="SUPFAM" id="SSF49899">
    <property type="entry name" value="Concanavalin A-like lectins/glucanases"/>
    <property type="match status" value="1"/>
</dbReference>
<sequence length="194" mass="21780">NDCYLLIFAIIQNKAEFLRYACKITLDPNTAHTMLVLSEGNRKVALTNQHQSYPSHPGRFTGCCQALSKESLTGRCYWEVEWSGRGGFVAVSYDNISRSGGGNECAFGRNHKAWALDCYQSKYIFSHKNIKTPVSGPDSSRVGVYLDHSAGVLSFYSVSDTMTLIHRVQTRFTEPLHAGVWIYYTKDAAEFCKL</sequence>
<reference evidence="5" key="1">
    <citation type="submission" date="2025-08" db="UniProtKB">
        <authorList>
            <consortium name="Ensembl"/>
        </authorList>
    </citation>
    <scope>IDENTIFICATION</scope>
</reference>
<dbReference type="InterPro" id="IPR003879">
    <property type="entry name" value="Butyrophylin_SPRY"/>
</dbReference>
<dbReference type="Pfam" id="PF13765">
    <property type="entry name" value="PRY"/>
    <property type="match status" value="1"/>
</dbReference>
<dbReference type="GeneTree" id="ENSGT01150000286922"/>
<dbReference type="PANTHER" id="PTHR25465:SF5">
    <property type="entry name" value="E3 UBIQUITIN_ISG15 LIGASE TRIM25-RELATED"/>
    <property type="match status" value="1"/>
</dbReference>
<dbReference type="GO" id="GO:0005737">
    <property type="term" value="C:cytoplasm"/>
    <property type="evidence" value="ECO:0007669"/>
    <property type="project" value="UniProtKB-ARBA"/>
</dbReference>
<organism evidence="5 6">
    <name type="scientific">Poecilia latipinna</name>
    <name type="common">sailfin molly</name>
    <dbReference type="NCBI Taxonomy" id="48699"/>
    <lineage>
        <taxon>Eukaryota</taxon>
        <taxon>Metazoa</taxon>
        <taxon>Chordata</taxon>
        <taxon>Craniata</taxon>
        <taxon>Vertebrata</taxon>
        <taxon>Euteleostomi</taxon>
        <taxon>Actinopterygii</taxon>
        <taxon>Neopterygii</taxon>
        <taxon>Teleostei</taxon>
        <taxon>Neoteleostei</taxon>
        <taxon>Acanthomorphata</taxon>
        <taxon>Ovalentaria</taxon>
        <taxon>Atherinomorphae</taxon>
        <taxon>Cyprinodontiformes</taxon>
        <taxon>Poeciliidae</taxon>
        <taxon>Poeciliinae</taxon>
        <taxon>Poecilia</taxon>
    </lineage>
</organism>
<dbReference type="SMART" id="SM00589">
    <property type="entry name" value="PRY"/>
    <property type="match status" value="1"/>
</dbReference>
<evidence type="ECO:0000256" key="1">
    <source>
        <dbReference type="ARBA" id="ARBA00022723"/>
    </source>
</evidence>
<dbReference type="STRING" id="48699.ENSPLAP00000023571"/>
<dbReference type="Proteomes" id="UP000261500">
    <property type="component" value="Unplaced"/>
</dbReference>